<evidence type="ECO:0000256" key="2">
    <source>
        <dbReference type="HAMAP-Rule" id="MF_00659"/>
    </source>
</evidence>
<keyword evidence="4" id="KW-1185">Reference proteome</keyword>
<dbReference type="HAMAP" id="MF_00659">
    <property type="entry name" value="UPF0250"/>
    <property type="match status" value="1"/>
</dbReference>
<dbReference type="Pfam" id="PF04359">
    <property type="entry name" value="DUF493"/>
    <property type="match status" value="1"/>
</dbReference>
<dbReference type="InterPro" id="IPR027471">
    <property type="entry name" value="YbeD-like_sf"/>
</dbReference>
<dbReference type="OrthoDB" id="9793424at2"/>
<organism evidence="3 4">
    <name type="scientific">Chitinimonas taiwanensis DSM 18899</name>
    <dbReference type="NCBI Taxonomy" id="1121279"/>
    <lineage>
        <taxon>Bacteria</taxon>
        <taxon>Pseudomonadati</taxon>
        <taxon>Pseudomonadota</taxon>
        <taxon>Betaproteobacteria</taxon>
        <taxon>Neisseriales</taxon>
        <taxon>Chitinibacteraceae</taxon>
        <taxon>Chitinimonas</taxon>
    </lineage>
</organism>
<protein>
    <recommendedName>
        <fullName evidence="2">UPF0250 protein SAMN02745887_02041</fullName>
    </recommendedName>
</protein>
<dbReference type="Gene3D" id="3.30.70.260">
    <property type="match status" value="1"/>
</dbReference>
<accession>A0A1K2HIQ6</accession>
<evidence type="ECO:0000256" key="1">
    <source>
        <dbReference type="ARBA" id="ARBA00008460"/>
    </source>
</evidence>
<evidence type="ECO:0000313" key="3">
    <source>
        <dbReference type="EMBL" id="SFZ76646.1"/>
    </source>
</evidence>
<gene>
    <name evidence="3" type="ORF">SAMN02745887_02041</name>
</gene>
<reference evidence="3 4" key="1">
    <citation type="submission" date="2016-11" db="EMBL/GenBank/DDBJ databases">
        <authorList>
            <person name="Jaros S."/>
            <person name="Januszkiewicz K."/>
            <person name="Wedrychowicz H."/>
        </authorList>
    </citation>
    <scope>NUCLEOTIDE SEQUENCE [LARGE SCALE GENOMIC DNA]</scope>
    <source>
        <strain evidence="3 4">DSM 18899</strain>
    </source>
</reference>
<dbReference type="RefSeq" id="WP_072428547.1">
    <property type="nucleotide sequence ID" value="NZ_FPKR01000007.1"/>
</dbReference>
<dbReference type="EMBL" id="FPKR01000007">
    <property type="protein sequence ID" value="SFZ76646.1"/>
    <property type="molecule type" value="Genomic_DNA"/>
</dbReference>
<comment type="similarity">
    <text evidence="1 2">Belongs to the UPF0250 family.</text>
</comment>
<dbReference type="PANTHER" id="PTHR38036:SF1">
    <property type="entry name" value="UPF0250 PROTEIN YBED"/>
    <property type="match status" value="1"/>
</dbReference>
<dbReference type="AlphaFoldDB" id="A0A1K2HIQ6"/>
<dbReference type="PANTHER" id="PTHR38036">
    <property type="entry name" value="UPF0250 PROTEIN YBED"/>
    <property type="match status" value="1"/>
</dbReference>
<dbReference type="SUPFAM" id="SSF117991">
    <property type="entry name" value="YbeD/HP0495-like"/>
    <property type="match status" value="1"/>
</dbReference>
<name>A0A1K2HIQ6_9NEIS</name>
<proteinExistence type="inferred from homology"/>
<dbReference type="Proteomes" id="UP000186513">
    <property type="component" value="Unassembled WGS sequence"/>
</dbReference>
<evidence type="ECO:0000313" key="4">
    <source>
        <dbReference type="Proteomes" id="UP000186513"/>
    </source>
</evidence>
<dbReference type="InterPro" id="IPR007454">
    <property type="entry name" value="UPF0250_YbeD-like"/>
</dbReference>
<sequence>MSEPKEAIIEFPTRFPIKVMGQRHDDFSQTIFEVIRIHAADLTAEDIELRVSSGGNYVSLTVTVTAISQEQLDAIYRAVTAHPMVKYVL</sequence>
<dbReference type="STRING" id="1121279.SAMN02745887_02041"/>